<dbReference type="EMBL" id="JAMGBD010000002">
    <property type="protein sequence ID" value="MCL6684194.1"/>
    <property type="molecule type" value="Genomic_DNA"/>
</dbReference>
<dbReference type="RefSeq" id="WP_249848619.1">
    <property type="nucleotide sequence ID" value="NZ_JAMGBD010000002.1"/>
</dbReference>
<reference evidence="1" key="1">
    <citation type="submission" date="2022-05" db="EMBL/GenBank/DDBJ databases">
        <authorList>
            <person name="Jo J.-H."/>
            <person name="Im W.-T."/>
        </authorList>
    </citation>
    <scope>NUCLEOTIDE SEQUENCE</scope>
    <source>
        <strain evidence="1">SE158</strain>
    </source>
</reference>
<accession>A0ABT0RPG4</accession>
<dbReference type="Pfam" id="PF06080">
    <property type="entry name" value="DUF938"/>
    <property type="match status" value="1"/>
</dbReference>
<organism evidence="1 2">
    <name type="scientific">Sphingomonas alba</name>
    <dbReference type="NCBI Taxonomy" id="2908208"/>
    <lineage>
        <taxon>Bacteria</taxon>
        <taxon>Pseudomonadati</taxon>
        <taxon>Pseudomonadota</taxon>
        <taxon>Alphaproteobacteria</taxon>
        <taxon>Sphingomonadales</taxon>
        <taxon>Sphingomonadaceae</taxon>
        <taxon>Sphingomonas</taxon>
    </lineage>
</organism>
<name>A0ABT0RPG4_9SPHN</name>
<dbReference type="Proteomes" id="UP001165363">
    <property type="component" value="Unassembled WGS sequence"/>
</dbReference>
<evidence type="ECO:0000313" key="1">
    <source>
        <dbReference type="EMBL" id="MCL6684194.1"/>
    </source>
</evidence>
<dbReference type="Gene3D" id="3.40.50.150">
    <property type="entry name" value="Vaccinia Virus protein VP39"/>
    <property type="match status" value="1"/>
</dbReference>
<evidence type="ECO:0000313" key="2">
    <source>
        <dbReference type="Proteomes" id="UP001165363"/>
    </source>
</evidence>
<dbReference type="InterPro" id="IPR029063">
    <property type="entry name" value="SAM-dependent_MTases_sf"/>
</dbReference>
<keyword evidence="1" id="KW-0808">Transferase</keyword>
<protein>
    <submittedName>
        <fullName evidence="1">Class I SAM-dependent methyltransferase</fullName>
    </submittedName>
</protein>
<gene>
    <name evidence="1" type="ORF">LZ536_09820</name>
</gene>
<dbReference type="PANTHER" id="PTHR20974:SF0">
    <property type="entry name" value="UPF0585 PROTEIN CG18661"/>
    <property type="match status" value="1"/>
</dbReference>
<dbReference type="GO" id="GO:0032259">
    <property type="term" value="P:methylation"/>
    <property type="evidence" value="ECO:0007669"/>
    <property type="project" value="UniProtKB-KW"/>
</dbReference>
<keyword evidence="1" id="KW-0489">Methyltransferase</keyword>
<proteinExistence type="predicted"/>
<dbReference type="SUPFAM" id="SSF53335">
    <property type="entry name" value="S-adenosyl-L-methionine-dependent methyltransferases"/>
    <property type="match status" value="1"/>
</dbReference>
<dbReference type="PANTHER" id="PTHR20974">
    <property type="entry name" value="UPF0585 PROTEIN CG18661"/>
    <property type="match status" value="1"/>
</dbReference>
<dbReference type="InterPro" id="IPR010342">
    <property type="entry name" value="DUF938"/>
</dbReference>
<dbReference type="GO" id="GO:0008168">
    <property type="term" value="F:methyltransferase activity"/>
    <property type="evidence" value="ECO:0007669"/>
    <property type="project" value="UniProtKB-KW"/>
</dbReference>
<comment type="caution">
    <text evidence="1">The sequence shown here is derived from an EMBL/GenBank/DDBJ whole genome shotgun (WGS) entry which is preliminary data.</text>
</comment>
<keyword evidence="2" id="KW-1185">Reference proteome</keyword>
<sequence>MKLNHPAVQRNREPIAAVLADWLPDSGLVLEAASGSGEHAAYLAERFPNLDWQPSEPHADALGSIEAWRADSGLANLREPVILDVTSVTWPLDRADALLNINMAHICPWETSLGLLDGARWILPPGAPLILYGPWIEECVPTVPSNLAFDADLRRRNPAWGLRIVEEFAAEAEKRGLFYVERREMPANNLMLRFVRR</sequence>